<protein>
    <submittedName>
        <fullName evidence="1">8736_t:CDS:1</fullName>
    </submittedName>
</protein>
<name>A0A9N9BXN2_FUNMO</name>
<comment type="caution">
    <text evidence="1">The sequence shown here is derived from an EMBL/GenBank/DDBJ whole genome shotgun (WGS) entry which is preliminary data.</text>
</comment>
<dbReference type="GO" id="GO:0045271">
    <property type="term" value="C:respiratory chain complex I"/>
    <property type="evidence" value="ECO:0007669"/>
    <property type="project" value="InterPro"/>
</dbReference>
<proteinExistence type="predicted"/>
<dbReference type="AlphaFoldDB" id="A0A9N9BXN2"/>
<sequence length="64" mass="7310">MAGAKGPHGFPLPGKTHLFFSKFLGASMAFWILYRGKKEMPILLGLRHPWEHHDHDGNHTESHH</sequence>
<accession>A0A9N9BXN2</accession>
<organism evidence="1 2">
    <name type="scientific">Funneliformis mosseae</name>
    <name type="common">Endomycorrhizal fungus</name>
    <name type="synonym">Glomus mosseae</name>
    <dbReference type="NCBI Taxonomy" id="27381"/>
    <lineage>
        <taxon>Eukaryota</taxon>
        <taxon>Fungi</taxon>
        <taxon>Fungi incertae sedis</taxon>
        <taxon>Mucoromycota</taxon>
        <taxon>Glomeromycotina</taxon>
        <taxon>Glomeromycetes</taxon>
        <taxon>Glomerales</taxon>
        <taxon>Glomeraceae</taxon>
        <taxon>Funneliformis</taxon>
    </lineage>
</organism>
<dbReference type="PANTHER" id="PTHR36987:SF1">
    <property type="entry name" value="NADH DEHYDROGENASE [UBIQUINONE] 1 BETA SUBCOMPLEX SUBUNIT 2"/>
    <property type="match status" value="1"/>
</dbReference>
<dbReference type="Proteomes" id="UP000789375">
    <property type="component" value="Unassembled WGS sequence"/>
</dbReference>
<dbReference type="GO" id="GO:0005743">
    <property type="term" value="C:mitochondrial inner membrane"/>
    <property type="evidence" value="ECO:0007669"/>
    <property type="project" value="InterPro"/>
</dbReference>
<dbReference type="PANTHER" id="PTHR36987">
    <property type="entry name" value="NADH DEHYDROGENASE [UBIQUINONE] 1 BETA SUBCOMPLEX SUBUNIT 2-LIKE"/>
    <property type="match status" value="1"/>
</dbReference>
<evidence type="ECO:0000313" key="2">
    <source>
        <dbReference type="Proteomes" id="UP000789375"/>
    </source>
</evidence>
<dbReference type="InterPro" id="IPR044980">
    <property type="entry name" value="NDUFB2_plant/fungi"/>
</dbReference>
<keyword evidence="2" id="KW-1185">Reference proteome</keyword>
<dbReference type="EMBL" id="CAJVPP010001960">
    <property type="protein sequence ID" value="CAG8580738.1"/>
    <property type="molecule type" value="Genomic_DNA"/>
</dbReference>
<gene>
    <name evidence="1" type="ORF">FMOSSE_LOCUS7934</name>
</gene>
<reference evidence="1" key="1">
    <citation type="submission" date="2021-06" db="EMBL/GenBank/DDBJ databases">
        <authorList>
            <person name="Kallberg Y."/>
            <person name="Tangrot J."/>
            <person name="Rosling A."/>
        </authorList>
    </citation>
    <scope>NUCLEOTIDE SEQUENCE</scope>
    <source>
        <strain evidence="1">87-6 pot B 2015</strain>
    </source>
</reference>
<evidence type="ECO:0000313" key="1">
    <source>
        <dbReference type="EMBL" id="CAG8580738.1"/>
    </source>
</evidence>